<reference evidence="1 2" key="1">
    <citation type="journal article" date="2016" name="Nat. Commun.">
        <title>Thousands of microbial genomes shed light on interconnected biogeochemical processes in an aquifer system.</title>
        <authorList>
            <person name="Anantharaman K."/>
            <person name="Brown C.T."/>
            <person name="Hug L.A."/>
            <person name="Sharon I."/>
            <person name="Castelle C.J."/>
            <person name="Probst A.J."/>
            <person name="Thomas B.C."/>
            <person name="Singh A."/>
            <person name="Wilkins M.J."/>
            <person name="Karaoz U."/>
            <person name="Brodie E.L."/>
            <person name="Williams K.H."/>
            <person name="Hubbard S.S."/>
            <person name="Banfield J.F."/>
        </authorList>
    </citation>
    <scope>NUCLEOTIDE SEQUENCE [LARGE SCALE GENOMIC DNA]</scope>
</reference>
<dbReference type="EMBL" id="MHRM01000014">
    <property type="protein sequence ID" value="OHA23963.1"/>
    <property type="molecule type" value="Genomic_DNA"/>
</dbReference>
<accession>A0A1G2MJA0</accession>
<dbReference type="AlphaFoldDB" id="A0A1G2MJA0"/>
<proteinExistence type="predicted"/>
<protein>
    <recommendedName>
        <fullName evidence="3">Transglycosylase SLT domain-containing protein</fullName>
    </recommendedName>
</protein>
<organism evidence="1 2">
    <name type="scientific">Candidatus Taylorbacteria bacterium RIFCSPHIGHO2_02_FULL_44_12</name>
    <dbReference type="NCBI Taxonomy" id="1802308"/>
    <lineage>
        <taxon>Bacteria</taxon>
        <taxon>Candidatus Tayloriibacteriota</taxon>
    </lineage>
</organism>
<gene>
    <name evidence="1" type="ORF">A3D50_02015</name>
</gene>
<evidence type="ECO:0008006" key="3">
    <source>
        <dbReference type="Google" id="ProtNLM"/>
    </source>
</evidence>
<sequence length="143" mass="16086">MSSLYGSGYIADNIFDSNQQASVNEQNSSSVRVLIQSKEIENYIRQNYSDTPILVEIARCESTLRQYGKDGDIIRGKVNRNDIGVMQINITYHGENAEKLGYDIYTTEGNIAFGKYLYDKHGSQPWSSSAKCWAKASIELAKK</sequence>
<evidence type="ECO:0000313" key="1">
    <source>
        <dbReference type="EMBL" id="OHA23963.1"/>
    </source>
</evidence>
<comment type="caution">
    <text evidence="1">The sequence shown here is derived from an EMBL/GenBank/DDBJ whole genome shotgun (WGS) entry which is preliminary data.</text>
</comment>
<name>A0A1G2MJA0_9BACT</name>
<dbReference type="Proteomes" id="UP000178413">
    <property type="component" value="Unassembled WGS sequence"/>
</dbReference>
<evidence type="ECO:0000313" key="2">
    <source>
        <dbReference type="Proteomes" id="UP000178413"/>
    </source>
</evidence>